<dbReference type="PANTHER" id="PTHR47634:SF9">
    <property type="entry name" value="PROTEIN KINASE DOMAIN-CONTAINING PROTEIN-RELATED"/>
    <property type="match status" value="1"/>
</dbReference>
<reference evidence="12 13" key="1">
    <citation type="journal article" date="2021" name="Environ. Microbiol.">
        <title>Gene family expansions and transcriptome signatures uncover fungal adaptations to wood decay.</title>
        <authorList>
            <person name="Hage H."/>
            <person name="Miyauchi S."/>
            <person name="Viragh M."/>
            <person name="Drula E."/>
            <person name="Min B."/>
            <person name="Chaduli D."/>
            <person name="Navarro D."/>
            <person name="Favel A."/>
            <person name="Norest M."/>
            <person name="Lesage-Meessen L."/>
            <person name="Balint B."/>
            <person name="Merenyi Z."/>
            <person name="de Eugenio L."/>
            <person name="Morin E."/>
            <person name="Martinez A.T."/>
            <person name="Baldrian P."/>
            <person name="Stursova M."/>
            <person name="Martinez M.J."/>
            <person name="Novotny C."/>
            <person name="Magnuson J.K."/>
            <person name="Spatafora J.W."/>
            <person name="Maurice S."/>
            <person name="Pangilinan J."/>
            <person name="Andreopoulos W."/>
            <person name="LaButti K."/>
            <person name="Hundley H."/>
            <person name="Na H."/>
            <person name="Kuo A."/>
            <person name="Barry K."/>
            <person name="Lipzen A."/>
            <person name="Henrissat B."/>
            <person name="Riley R."/>
            <person name="Ahrendt S."/>
            <person name="Nagy L.G."/>
            <person name="Grigoriev I.V."/>
            <person name="Martin F."/>
            <person name="Rosso M.N."/>
        </authorList>
    </citation>
    <scope>NUCLEOTIDE SEQUENCE [LARGE SCALE GENOMIC DNA]</scope>
    <source>
        <strain evidence="12 13">CIRM-BRFM 1785</strain>
    </source>
</reference>
<dbReference type="InterPro" id="IPR011009">
    <property type="entry name" value="Kinase-like_dom_sf"/>
</dbReference>
<sequence length="440" mass="49872">MSPHISANSAASVSGFPEEDLREAGRNSSGYFAARLGQTLERGRYCIMRKLGWGQYSSVWLARDFTENRFVALKILTSKATEALSESADQQSDEQRMLKKVADADPAHRGYRHHLAYIDAFDLKGPHGLHHCLVTEVLGFGMDFLRKLRDKGDTRIAPSIVKHVVRQVLLGLEYLHEECGIVHTDLKHDNILFRPRDLHTIISHELSINPSITYDCGTELNPSVIPVVSQSLPLSIGAPIHEHDLDVVLADLGHCALLVVPLGNAILRESLNAAHWISHHFQEQIQPFALRAPEVLLGYPWSTPVDIWSLGCLINEWLTGGWLFEPTPEPMWSFEEDHLARMTEAVDAHFEPSFLANCKRRDEYFNQEVHNSVLPSGAFAHFTEHKEPTWPLRRMLETYSELGNDSEIEATERFMKRCLQLSPERRATARELIDDPWLAV</sequence>
<keyword evidence="6 9" id="KW-0067">ATP-binding</keyword>
<dbReference type="Pfam" id="PF00069">
    <property type="entry name" value="Pkinase"/>
    <property type="match status" value="2"/>
</dbReference>
<dbReference type="PANTHER" id="PTHR47634">
    <property type="entry name" value="PROTEIN KINASE DOMAIN-CONTAINING PROTEIN-RELATED"/>
    <property type="match status" value="1"/>
</dbReference>
<keyword evidence="13" id="KW-1185">Reference proteome</keyword>
<dbReference type="InterPro" id="IPR051334">
    <property type="entry name" value="SRPK"/>
</dbReference>
<proteinExistence type="inferred from homology"/>
<dbReference type="Gene3D" id="3.30.200.20">
    <property type="entry name" value="Phosphorylase Kinase, domain 1"/>
    <property type="match status" value="1"/>
</dbReference>
<keyword evidence="4 9" id="KW-0547">Nucleotide-binding</keyword>
<dbReference type="EC" id="2.7.11.1" evidence="1"/>
<dbReference type="EMBL" id="JADCUA010000045">
    <property type="protein sequence ID" value="KAH9828959.1"/>
    <property type="molecule type" value="Genomic_DNA"/>
</dbReference>
<dbReference type="Proteomes" id="UP000814176">
    <property type="component" value="Unassembled WGS sequence"/>
</dbReference>
<dbReference type="InterPro" id="IPR017441">
    <property type="entry name" value="Protein_kinase_ATP_BS"/>
</dbReference>
<dbReference type="PROSITE" id="PS00107">
    <property type="entry name" value="PROTEIN_KINASE_ATP"/>
    <property type="match status" value="1"/>
</dbReference>
<comment type="catalytic activity">
    <reaction evidence="8">
        <text>L-seryl-[protein] + ATP = O-phospho-L-seryl-[protein] + ADP + H(+)</text>
        <dbReference type="Rhea" id="RHEA:17989"/>
        <dbReference type="Rhea" id="RHEA-COMP:9863"/>
        <dbReference type="Rhea" id="RHEA-COMP:11604"/>
        <dbReference type="ChEBI" id="CHEBI:15378"/>
        <dbReference type="ChEBI" id="CHEBI:29999"/>
        <dbReference type="ChEBI" id="CHEBI:30616"/>
        <dbReference type="ChEBI" id="CHEBI:83421"/>
        <dbReference type="ChEBI" id="CHEBI:456216"/>
        <dbReference type="EC" id="2.7.11.1"/>
    </reaction>
</comment>
<comment type="similarity">
    <text evidence="10">Belongs to the protein kinase superfamily.</text>
</comment>
<evidence type="ECO:0000259" key="11">
    <source>
        <dbReference type="PROSITE" id="PS50011"/>
    </source>
</evidence>
<dbReference type="InterPro" id="IPR000719">
    <property type="entry name" value="Prot_kinase_dom"/>
</dbReference>
<name>A0ABQ8JY48_9APHY</name>
<dbReference type="RefSeq" id="XP_047772510.1">
    <property type="nucleotide sequence ID" value="XM_047921954.1"/>
</dbReference>
<feature type="domain" description="Protein kinase" evidence="11">
    <location>
        <begin position="45"/>
        <end position="438"/>
    </location>
</feature>
<keyword evidence="2 10" id="KW-0723">Serine/threonine-protein kinase</keyword>
<evidence type="ECO:0000256" key="1">
    <source>
        <dbReference type="ARBA" id="ARBA00012513"/>
    </source>
</evidence>
<feature type="binding site" evidence="9">
    <location>
        <position position="74"/>
    </location>
    <ligand>
        <name>ATP</name>
        <dbReference type="ChEBI" id="CHEBI:30616"/>
    </ligand>
</feature>
<dbReference type="SMART" id="SM00220">
    <property type="entry name" value="S_TKc"/>
    <property type="match status" value="1"/>
</dbReference>
<gene>
    <name evidence="12" type="ORF">C8Q71DRAFT_728389</name>
</gene>
<evidence type="ECO:0000256" key="10">
    <source>
        <dbReference type="RuleBase" id="RU000304"/>
    </source>
</evidence>
<evidence type="ECO:0000256" key="9">
    <source>
        <dbReference type="PROSITE-ProRule" id="PRU10141"/>
    </source>
</evidence>
<protein>
    <recommendedName>
        <fullName evidence="1">non-specific serine/threonine protein kinase</fullName>
        <ecNumber evidence="1">2.7.11.1</ecNumber>
    </recommendedName>
</protein>
<evidence type="ECO:0000313" key="12">
    <source>
        <dbReference type="EMBL" id="KAH9828959.1"/>
    </source>
</evidence>
<dbReference type="SUPFAM" id="SSF56112">
    <property type="entry name" value="Protein kinase-like (PK-like)"/>
    <property type="match status" value="1"/>
</dbReference>
<keyword evidence="3" id="KW-0808">Transferase</keyword>
<evidence type="ECO:0000256" key="2">
    <source>
        <dbReference type="ARBA" id="ARBA00022527"/>
    </source>
</evidence>
<accession>A0ABQ8JY48</accession>
<evidence type="ECO:0000256" key="5">
    <source>
        <dbReference type="ARBA" id="ARBA00022777"/>
    </source>
</evidence>
<dbReference type="Gene3D" id="1.10.510.10">
    <property type="entry name" value="Transferase(Phosphotransferase) domain 1"/>
    <property type="match status" value="1"/>
</dbReference>
<evidence type="ECO:0000256" key="4">
    <source>
        <dbReference type="ARBA" id="ARBA00022741"/>
    </source>
</evidence>
<organism evidence="12 13">
    <name type="scientific">Rhodofomes roseus</name>
    <dbReference type="NCBI Taxonomy" id="34475"/>
    <lineage>
        <taxon>Eukaryota</taxon>
        <taxon>Fungi</taxon>
        <taxon>Dikarya</taxon>
        <taxon>Basidiomycota</taxon>
        <taxon>Agaricomycotina</taxon>
        <taxon>Agaricomycetes</taxon>
        <taxon>Polyporales</taxon>
        <taxon>Rhodofomes</taxon>
    </lineage>
</organism>
<evidence type="ECO:0000256" key="3">
    <source>
        <dbReference type="ARBA" id="ARBA00022679"/>
    </source>
</evidence>
<dbReference type="PROSITE" id="PS50011">
    <property type="entry name" value="PROTEIN_KINASE_DOM"/>
    <property type="match status" value="1"/>
</dbReference>
<evidence type="ECO:0000313" key="13">
    <source>
        <dbReference type="Proteomes" id="UP000814176"/>
    </source>
</evidence>
<evidence type="ECO:0000256" key="6">
    <source>
        <dbReference type="ARBA" id="ARBA00022840"/>
    </source>
</evidence>
<dbReference type="PROSITE" id="PS00108">
    <property type="entry name" value="PROTEIN_KINASE_ST"/>
    <property type="match status" value="1"/>
</dbReference>
<dbReference type="InterPro" id="IPR008271">
    <property type="entry name" value="Ser/Thr_kinase_AS"/>
</dbReference>
<evidence type="ECO:0000256" key="7">
    <source>
        <dbReference type="ARBA" id="ARBA00047899"/>
    </source>
</evidence>
<keyword evidence="5" id="KW-0418">Kinase</keyword>
<comment type="caution">
    <text evidence="12">The sequence shown here is derived from an EMBL/GenBank/DDBJ whole genome shotgun (WGS) entry which is preliminary data.</text>
</comment>
<comment type="catalytic activity">
    <reaction evidence="7">
        <text>L-threonyl-[protein] + ATP = O-phospho-L-threonyl-[protein] + ADP + H(+)</text>
        <dbReference type="Rhea" id="RHEA:46608"/>
        <dbReference type="Rhea" id="RHEA-COMP:11060"/>
        <dbReference type="Rhea" id="RHEA-COMP:11605"/>
        <dbReference type="ChEBI" id="CHEBI:15378"/>
        <dbReference type="ChEBI" id="CHEBI:30013"/>
        <dbReference type="ChEBI" id="CHEBI:30616"/>
        <dbReference type="ChEBI" id="CHEBI:61977"/>
        <dbReference type="ChEBI" id="CHEBI:456216"/>
        <dbReference type="EC" id="2.7.11.1"/>
    </reaction>
</comment>
<dbReference type="GeneID" id="72002686"/>
<evidence type="ECO:0000256" key="8">
    <source>
        <dbReference type="ARBA" id="ARBA00048679"/>
    </source>
</evidence>